<evidence type="ECO:0000256" key="1">
    <source>
        <dbReference type="ARBA" id="ARBA00022452"/>
    </source>
</evidence>
<keyword evidence="4" id="KW-0732">Signal</keyword>
<evidence type="ECO:0000259" key="5">
    <source>
        <dbReference type="Pfam" id="PF03865"/>
    </source>
</evidence>
<evidence type="ECO:0000313" key="7">
    <source>
        <dbReference type="EMBL" id="MXP43187.1"/>
    </source>
</evidence>
<reference evidence="7 8" key="1">
    <citation type="submission" date="2019-12" db="EMBL/GenBank/DDBJ databases">
        <title>Genomic-based taxomic classification of the family Erythrobacteraceae.</title>
        <authorList>
            <person name="Xu L."/>
        </authorList>
    </citation>
    <scope>NUCLEOTIDE SEQUENCE [LARGE SCALE GENOMIC DNA]</scope>
    <source>
        <strain evidence="7 8">KCTC 42453</strain>
    </source>
</reference>
<protein>
    <submittedName>
        <fullName evidence="7">ShlB/FhaC/HecB family hemolysin secretion/activation protein</fullName>
    </submittedName>
</protein>
<dbReference type="PANTHER" id="PTHR34597">
    <property type="entry name" value="SLR1661 PROTEIN"/>
    <property type="match status" value="1"/>
</dbReference>
<dbReference type="GO" id="GO:0008320">
    <property type="term" value="F:protein transmembrane transporter activity"/>
    <property type="evidence" value="ECO:0007669"/>
    <property type="project" value="TreeGrafter"/>
</dbReference>
<keyword evidence="1" id="KW-1134">Transmembrane beta strand</keyword>
<feature type="chain" id="PRO_5032591418" evidence="4">
    <location>
        <begin position="32"/>
        <end position="602"/>
    </location>
</feature>
<keyword evidence="2" id="KW-0812">Transmembrane</keyword>
<evidence type="ECO:0000256" key="3">
    <source>
        <dbReference type="ARBA" id="ARBA00023237"/>
    </source>
</evidence>
<evidence type="ECO:0000259" key="6">
    <source>
        <dbReference type="Pfam" id="PF08479"/>
    </source>
</evidence>
<name>A0A845B190_9SPHN</name>
<gene>
    <name evidence="7" type="ORF">GRI65_01805</name>
</gene>
<feature type="signal peptide" evidence="4">
    <location>
        <begin position="1"/>
        <end position="31"/>
    </location>
</feature>
<keyword evidence="8" id="KW-1185">Reference proteome</keyword>
<dbReference type="Gene3D" id="2.40.160.50">
    <property type="entry name" value="membrane protein fhac: a member of the omp85/tpsb transporter family"/>
    <property type="match status" value="1"/>
</dbReference>
<proteinExistence type="predicted"/>
<evidence type="ECO:0000313" key="8">
    <source>
        <dbReference type="Proteomes" id="UP000431922"/>
    </source>
</evidence>
<dbReference type="GO" id="GO:0098046">
    <property type="term" value="C:type V protein secretion system complex"/>
    <property type="evidence" value="ECO:0007669"/>
    <property type="project" value="TreeGrafter"/>
</dbReference>
<feature type="domain" description="Polypeptide-transport-associated ShlB-type" evidence="6">
    <location>
        <begin position="85"/>
        <end position="157"/>
    </location>
</feature>
<dbReference type="InterPro" id="IPR051544">
    <property type="entry name" value="TPS_OM_transporter"/>
</dbReference>
<dbReference type="AlphaFoldDB" id="A0A845B190"/>
<comment type="caution">
    <text evidence="7">The sequence shown here is derived from an EMBL/GenBank/DDBJ whole genome shotgun (WGS) entry which is preliminary data.</text>
</comment>
<dbReference type="EMBL" id="WTYL01000001">
    <property type="protein sequence ID" value="MXP43187.1"/>
    <property type="molecule type" value="Genomic_DNA"/>
</dbReference>
<evidence type="ECO:0000256" key="2">
    <source>
        <dbReference type="ARBA" id="ARBA00022692"/>
    </source>
</evidence>
<dbReference type="Pfam" id="PF03865">
    <property type="entry name" value="ShlB"/>
    <property type="match status" value="1"/>
</dbReference>
<feature type="domain" description="Haemolysin activator HlyB C-terminal" evidence="5">
    <location>
        <begin position="377"/>
        <end position="559"/>
    </location>
</feature>
<dbReference type="Proteomes" id="UP000431922">
    <property type="component" value="Unassembled WGS sequence"/>
</dbReference>
<dbReference type="InterPro" id="IPR005565">
    <property type="entry name" value="Hemolysn_activator_HlyB_C"/>
</dbReference>
<organism evidence="7 8">
    <name type="scientific">Allopontixanthobacter sediminis</name>
    <dbReference type="NCBI Taxonomy" id="1689985"/>
    <lineage>
        <taxon>Bacteria</taxon>
        <taxon>Pseudomonadati</taxon>
        <taxon>Pseudomonadota</taxon>
        <taxon>Alphaproteobacteria</taxon>
        <taxon>Sphingomonadales</taxon>
        <taxon>Erythrobacteraceae</taxon>
        <taxon>Allopontixanthobacter</taxon>
    </lineage>
</organism>
<dbReference type="PANTHER" id="PTHR34597:SF6">
    <property type="entry name" value="BLR6126 PROTEIN"/>
    <property type="match status" value="1"/>
</dbReference>
<dbReference type="GO" id="GO:0046819">
    <property type="term" value="P:protein secretion by the type V secretion system"/>
    <property type="evidence" value="ECO:0007669"/>
    <property type="project" value="TreeGrafter"/>
</dbReference>
<dbReference type="InterPro" id="IPR013686">
    <property type="entry name" value="Polypept-transport_assoc_ShlB"/>
</dbReference>
<accession>A0A845B190</accession>
<keyword evidence="1" id="KW-0472">Membrane</keyword>
<sequence length="602" mass="63406">MNGISSNMTGKFAAAVAVLLGGTAMAGGALAQTAVTPATPPTREEIQRDRLEESLRTEGQSVAVDGAVERAPCPLAAPEFAGLTFTFTQAQFGGLEAIDPAIVAPAYAGLAGQELSVASICDIRDRAGTLLRQQGYLAAVQVPVQQIEGGVVRFDVVLARMSAVQVRGEPGPSGKLLQKYIDKLVGQPIFNINEAERYLLLARDIPGLDVRLTLQPAASEPGTSPGDVVGIFNVERTPVFADLAVQNFGSKDVGRFGALVRVQVNGITGMGDETTASVYVAEDFDEQRVLQLAHDFRIGGEGLRLGVNGTFAWGQPDIPGPDLFESETRIVSAYAGFPLQRSQASNLVATGGFDLIDQDVTFTDLPLSKDRLRVAYARIDFNRIDRPSLSGNAGYSAAEPRFAVAGGLEFRQGLDVFGASEGCGPGFALCTVPGAEVPSRLDGDPTALVVRASGRVDFRPTPKIKFSIAPRAQYSPDALFSYEQVSGGTYTAGRGYDPGAVIGDSGFGAQVEAAYGSLVPGSFGGAAWQPYVFYDFMAADTNNLSGGLDTISSAGGGVRAALGGRMRLDVFGAVPLERAPFQTQRGDVRLLINLSVQLLPWR</sequence>
<dbReference type="Pfam" id="PF08479">
    <property type="entry name" value="POTRA_2"/>
    <property type="match status" value="1"/>
</dbReference>
<keyword evidence="3" id="KW-0998">Cell outer membrane</keyword>
<dbReference type="Gene3D" id="3.10.20.310">
    <property type="entry name" value="membrane protein fhac"/>
    <property type="match status" value="1"/>
</dbReference>
<evidence type="ECO:0000256" key="4">
    <source>
        <dbReference type="SAM" id="SignalP"/>
    </source>
</evidence>